<keyword evidence="2 5" id="KW-0812">Transmembrane</keyword>
<feature type="transmembrane region" description="Helical" evidence="5">
    <location>
        <begin position="12"/>
        <end position="34"/>
    </location>
</feature>
<dbReference type="GO" id="GO:0140359">
    <property type="term" value="F:ABC-type transporter activity"/>
    <property type="evidence" value="ECO:0007669"/>
    <property type="project" value="InterPro"/>
</dbReference>
<dbReference type="PATRIC" id="fig|565050.3.peg.3321"/>
<dbReference type="PANTHER" id="PTHR43471">
    <property type="entry name" value="ABC TRANSPORTER PERMEASE"/>
    <property type="match status" value="1"/>
</dbReference>
<dbReference type="Pfam" id="PF12698">
    <property type="entry name" value="ABC2_membrane_3"/>
    <property type="match status" value="1"/>
</dbReference>
<dbReference type="InterPro" id="IPR013525">
    <property type="entry name" value="ABC2_TM"/>
</dbReference>
<evidence type="ECO:0000313" key="7">
    <source>
        <dbReference type="EMBL" id="ACL96872.1"/>
    </source>
</evidence>
<dbReference type="GeneID" id="7332081"/>
<evidence type="ECO:0000256" key="1">
    <source>
        <dbReference type="ARBA" id="ARBA00004141"/>
    </source>
</evidence>
<dbReference type="PhylomeDB" id="A0A0H3CBI4"/>
<reference evidence="7 8" key="1">
    <citation type="journal article" date="2010" name="J. Bacteriol.">
        <title>The genetic basis of laboratory adaptation in Caulobacter crescentus.</title>
        <authorList>
            <person name="Marks M.E."/>
            <person name="Castro-Rojas C.M."/>
            <person name="Teiling C."/>
            <person name="Du L."/>
            <person name="Kapatral V."/>
            <person name="Walunas T.L."/>
            <person name="Crosson S."/>
        </authorList>
    </citation>
    <scope>NUCLEOTIDE SEQUENCE [LARGE SCALE GENOMIC DNA]</scope>
    <source>
        <strain evidence="8">NA1000 / CB15N</strain>
    </source>
</reference>
<sequence>MSRLLKIARREYLAYVRTVGFWLSIIALPLVMGISSTAPLMMMKSAKPERLAIIDLTDQAFAPAIAKAMAEDQGRATSRALRAAALSAAGPEAQEAVRKAQLEGGDAAGREALARFNPTAAARFKAPKVDAVVLPPPAQALAAKTPAEAGAIARREVAEKRLDSVLIVSGRDADVTLDLWSRNLAAPVLEGDLRQTVSEIMRERALARAGVSAQTLSEADALKPTFNSLSPKAASGAKVALRDRLPTFVGLAAGFLLWSMVMTGASILLNSVIEEKSSKILEVLLSSASVPEIMGGKILGVAGLTLTVMGVWAMAGWVALINFAPGLAGDLVAVLLGKGLLLYFGVYLVGGYLMYAALFAGVGAFCETQRDAQTLLGPIILVMSIPIIFMSQAIRSPDSPILSTLSWIPPFTPFLMPVRIAGDPPLIQIIGTTVLMIVTTVALVAFSTRAFHVGALATGKIDLKTLVGRIARKQAG</sequence>
<evidence type="ECO:0000256" key="3">
    <source>
        <dbReference type="ARBA" id="ARBA00022989"/>
    </source>
</evidence>
<feature type="transmembrane region" description="Helical" evidence="5">
    <location>
        <begin position="426"/>
        <end position="446"/>
    </location>
</feature>
<dbReference type="HOGENOM" id="CLU_046841_0_0_5"/>
<evidence type="ECO:0000256" key="5">
    <source>
        <dbReference type="SAM" id="Phobius"/>
    </source>
</evidence>
<feature type="transmembrane region" description="Helical" evidence="5">
    <location>
        <begin position="298"/>
        <end position="320"/>
    </location>
</feature>
<organism evidence="7 8">
    <name type="scientific">Caulobacter vibrioides (strain NA1000 / CB15N)</name>
    <name type="common">Caulobacter crescentus</name>
    <dbReference type="NCBI Taxonomy" id="565050"/>
    <lineage>
        <taxon>Bacteria</taxon>
        <taxon>Pseudomonadati</taxon>
        <taxon>Pseudomonadota</taxon>
        <taxon>Alphaproteobacteria</taxon>
        <taxon>Caulobacterales</taxon>
        <taxon>Caulobacteraceae</taxon>
        <taxon>Caulobacter</taxon>
    </lineage>
</organism>
<dbReference type="Proteomes" id="UP000001364">
    <property type="component" value="Chromosome"/>
</dbReference>
<keyword evidence="3 5" id="KW-1133">Transmembrane helix</keyword>
<feature type="transmembrane region" description="Helical" evidence="5">
    <location>
        <begin position="375"/>
        <end position="394"/>
    </location>
</feature>
<evidence type="ECO:0000256" key="2">
    <source>
        <dbReference type="ARBA" id="ARBA00022692"/>
    </source>
</evidence>
<accession>A0A0H3CBI4</accession>
<dbReference type="GO" id="GO:0016020">
    <property type="term" value="C:membrane"/>
    <property type="evidence" value="ECO:0007669"/>
    <property type="project" value="UniProtKB-SubCell"/>
</dbReference>
<dbReference type="OrthoDB" id="7539112at2"/>
<keyword evidence="4 5" id="KW-0472">Membrane</keyword>
<name>A0A0H3CBI4_CAUVN</name>
<evidence type="ECO:0000256" key="4">
    <source>
        <dbReference type="ARBA" id="ARBA00023136"/>
    </source>
</evidence>
<dbReference type="EMBL" id="CP001340">
    <property type="protein sequence ID" value="ACL96872.1"/>
    <property type="molecule type" value="Genomic_DNA"/>
</dbReference>
<keyword evidence="8" id="KW-1185">Reference proteome</keyword>
<feature type="transmembrane region" description="Helical" evidence="5">
    <location>
        <begin position="340"/>
        <end position="363"/>
    </location>
</feature>
<evidence type="ECO:0000313" key="8">
    <source>
        <dbReference type="Proteomes" id="UP000001364"/>
    </source>
</evidence>
<dbReference type="AlphaFoldDB" id="A0A0H3CBI4"/>
<proteinExistence type="predicted"/>
<gene>
    <name evidence="7" type="ordered locus">CCNA_03407</name>
</gene>
<dbReference type="PANTHER" id="PTHR43471:SF3">
    <property type="entry name" value="ABC TRANSPORTER PERMEASE PROTEIN NATB"/>
    <property type="match status" value="1"/>
</dbReference>
<protein>
    <submittedName>
        <fullName evidence="7">Sodium export permease protein</fullName>
    </submittedName>
</protein>
<evidence type="ECO:0000259" key="6">
    <source>
        <dbReference type="Pfam" id="PF12698"/>
    </source>
</evidence>
<comment type="subcellular location">
    <subcellularLocation>
        <location evidence="1">Membrane</location>
        <topology evidence="1">Multi-pass membrane protein</topology>
    </subcellularLocation>
</comment>
<dbReference type="KEGG" id="ccs:CCNA_03407"/>
<dbReference type="RefSeq" id="WP_010921130.1">
    <property type="nucleotide sequence ID" value="NC_011916.1"/>
</dbReference>
<dbReference type="RefSeq" id="YP_002518780.1">
    <property type="nucleotide sequence ID" value="NC_011916.1"/>
</dbReference>
<feature type="domain" description="ABC-2 type transporter transmembrane" evidence="6">
    <location>
        <begin position="21"/>
        <end position="447"/>
    </location>
</feature>
<feature type="transmembrane region" description="Helical" evidence="5">
    <location>
        <begin position="248"/>
        <end position="269"/>
    </location>
</feature>